<dbReference type="Proteomes" id="UP000009374">
    <property type="component" value="Unassembled WGS sequence"/>
</dbReference>
<dbReference type="Gene3D" id="1.20.120.1490">
    <property type="match status" value="1"/>
</dbReference>
<dbReference type="AlphaFoldDB" id="C6HUU5"/>
<organism evidence="2 3">
    <name type="scientific">Leptospirillum ferrodiazotrophum</name>
    <dbReference type="NCBI Taxonomy" id="412449"/>
    <lineage>
        <taxon>Bacteria</taxon>
        <taxon>Pseudomonadati</taxon>
        <taxon>Nitrospirota</taxon>
        <taxon>Nitrospiria</taxon>
        <taxon>Nitrospirales</taxon>
        <taxon>Nitrospiraceae</taxon>
        <taxon>Leptospirillum</taxon>
    </lineage>
</organism>
<protein>
    <submittedName>
        <fullName evidence="2">Uncharacterized protein</fullName>
    </submittedName>
</protein>
<accession>C6HUU5</accession>
<gene>
    <name evidence="2" type="ORF">UBAL3_74420013</name>
</gene>
<name>C6HUU5_9BACT</name>
<evidence type="ECO:0000256" key="1">
    <source>
        <dbReference type="SAM" id="SignalP"/>
    </source>
</evidence>
<sequence>MIKKALIFPLFSALLISATPVISHADNLPPLTGAKTAKMFNDFRSQAGKDFLLPQVFKNHPGVTFILSHAKDLGLTEKQIKQLKVIRRHMLARSLAQFKKINAQRAAYLAMAEKSRVDPKKLHKDLHNIAWLMAQATADHLTGHLNAAKVLTAAQLKKLSSIK</sequence>
<evidence type="ECO:0000313" key="2">
    <source>
        <dbReference type="EMBL" id="EES53556.1"/>
    </source>
</evidence>
<proteinExistence type="predicted"/>
<reference evidence="2 3" key="1">
    <citation type="journal article" date="2009" name="Appl. Environ. Microbiol.">
        <title>Community genomic and proteomic analyses of chemoautotrophic iron-oxidizing "Leptospirillum rubarum" (Group II) and "Leptospirillum ferrodiazotrophum" (Group III) bacteria in acid mine drainage biofilms.</title>
        <authorList>
            <person name="Goltsman D.S."/>
            <person name="Denef V.J."/>
            <person name="Singer S.W."/>
            <person name="VerBerkmoes N.C."/>
            <person name="Lefsrud M."/>
            <person name="Mueller R.S."/>
            <person name="Dick G.J."/>
            <person name="Sun C.L."/>
            <person name="Wheeler K.E."/>
            <person name="Zemla A."/>
            <person name="Baker B.J."/>
            <person name="Hauser L."/>
            <person name="Land M."/>
            <person name="Shah M.B."/>
            <person name="Thelen M.P."/>
            <person name="Hettich R.L."/>
            <person name="Banfield J.F."/>
        </authorList>
    </citation>
    <scope>NUCLEOTIDE SEQUENCE [LARGE SCALE GENOMIC DNA]</scope>
</reference>
<feature type="signal peptide" evidence="1">
    <location>
        <begin position="1"/>
        <end position="25"/>
    </location>
</feature>
<dbReference type="EMBL" id="GG693859">
    <property type="protein sequence ID" value="EES53556.1"/>
    <property type="molecule type" value="Genomic_DNA"/>
</dbReference>
<evidence type="ECO:0000313" key="3">
    <source>
        <dbReference type="Proteomes" id="UP000009374"/>
    </source>
</evidence>
<feature type="chain" id="PRO_5002966317" evidence="1">
    <location>
        <begin position="26"/>
        <end position="163"/>
    </location>
</feature>
<keyword evidence="3" id="KW-1185">Reference proteome</keyword>
<keyword evidence="1" id="KW-0732">Signal</keyword>